<dbReference type="EMBL" id="BART01039388">
    <property type="protein sequence ID" value="GAH13470.1"/>
    <property type="molecule type" value="Genomic_DNA"/>
</dbReference>
<name>X1DZ77_9ZZZZ</name>
<gene>
    <name evidence="1" type="ORF">S01H4_64767</name>
</gene>
<organism evidence="1">
    <name type="scientific">marine sediment metagenome</name>
    <dbReference type="NCBI Taxonomy" id="412755"/>
    <lineage>
        <taxon>unclassified sequences</taxon>
        <taxon>metagenomes</taxon>
        <taxon>ecological metagenomes</taxon>
    </lineage>
</organism>
<reference evidence="1" key="1">
    <citation type="journal article" date="2014" name="Front. Microbiol.">
        <title>High frequency of phylogenetically diverse reductive dehalogenase-homologous genes in deep subseafloor sedimentary metagenomes.</title>
        <authorList>
            <person name="Kawai M."/>
            <person name="Futagami T."/>
            <person name="Toyoda A."/>
            <person name="Takaki Y."/>
            <person name="Nishi S."/>
            <person name="Hori S."/>
            <person name="Arai W."/>
            <person name="Tsubouchi T."/>
            <person name="Morono Y."/>
            <person name="Uchiyama I."/>
            <person name="Ito T."/>
            <person name="Fujiyama A."/>
            <person name="Inagaki F."/>
            <person name="Takami H."/>
        </authorList>
    </citation>
    <scope>NUCLEOTIDE SEQUENCE</scope>
    <source>
        <strain evidence="1">Expedition CK06-06</strain>
    </source>
</reference>
<feature type="non-terminal residue" evidence="1">
    <location>
        <position position="1"/>
    </location>
</feature>
<accession>X1DZ77</accession>
<proteinExistence type="predicted"/>
<evidence type="ECO:0000313" key="1">
    <source>
        <dbReference type="EMBL" id="GAH13470.1"/>
    </source>
</evidence>
<protein>
    <submittedName>
        <fullName evidence="1">Uncharacterized protein</fullName>
    </submittedName>
</protein>
<sequence length="43" mass="4869">IDQYSARELMDLIAEGTRICGDPGLQYHDNINRWLFSVINSSG</sequence>
<comment type="caution">
    <text evidence="1">The sequence shown here is derived from an EMBL/GenBank/DDBJ whole genome shotgun (WGS) entry which is preliminary data.</text>
</comment>
<dbReference type="AlphaFoldDB" id="X1DZ77"/>
<dbReference type="SUPFAM" id="SSF51998">
    <property type="entry name" value="PFL-like glycyl radical enzymes"/>
    <property type="match status" value="1"/>
</dbReference>
<dbReference type="Gene3D" id="3.20.70.20">
    <property type="match status" value="1"/>
</dbReference>